<dbReference type="SUPFAM" id="SSF47240">
    <property type="entry name" value="Ferritin-like"/>
    <property type="match status" value="1"/>
</dbReference>
<gene>
    <name evidence="1" type="ORF">J2S13_002558</name>
</gene>
<name>A0AAJ1WLF5_9BACI</name>
<dbReference type="CDD" id="cd00657">
    <property type="entry name" value="Ferritin_like"/>
    <property type="match status" value="1"/>
</dbReference>
<organism evidence="1 2">
    <name type="scientific">Oikeobacillus pervagus</name>
    <dbReference type="NCBI Taxonomy" id="1325931"/>
    <lineage>
        <taxon>Bacteria</taxon>
        <taxon>Bacillati</taxon>
        <taxon>Bacillota</taxon>
        <taxon>Bacilli</taxon>
        <taxon>Bacillales</taxon>
        <taxon>Bacillaceae</taxon>
        <taxon>Oikeobacillus</taxon>
    </lineage>
</organism>
<dbReference type="AlphaFoldDB" id="A0AAJ1WLF5"/>
<evidence type="ECO:0000313" key="1">
    <source>
        <dbReference type="EMBL" id="MDQ0216136.1"/>
    </source>
</evidence>
<dbReference type="InterPro" id="IPR009078">
    <property type="entry name" value="Ferritin-like_SF"/>
</dbReference>
<accession>A0AAJ1WLF5</accession>
<evidence type="ECO:0000313" key="2">
    <source>
        <dbReference type="Proteomes" id="UP001237207"/>
    </source>
</evidence>
<dbReference type="Proteomes" id="UP001237207">
    <property type="component" value="Unassembled WGS sequence"/>
</dbReference>
<dbReference type="Gene3D" id="1.20.5.420">
    <property type="entry name" value="Immunoglobulin FC, subunit C"/>
    <property type="match status" value="1"/>
</dbReference>
<dbReference type="PANTHER" id="PTHR33531:SF7">
    <property type="entry name" value="HYPOTHETICAL MEMBRANE PROTEIN, CONSERVED"/>
    <property type="match status" value="1"/>
</dbReference>
<dbReference type="RefSeq" id="WP_307258133.1">
    <property type="nucleotide sequence ID" value="NZ_JAUSUC010000036.1"/>
</dbReference>
<comment type="caution">
    <text evidence="1">The sequence shown here is derived from an EMBL/GenBank/DDBJ whole genome shotgun (WGS) entry which is preliminary data.</text>
</comment>
<dbReference type="Pfam" id="PF13668">
    <property type="entry name" value="Ferritin_2"/>
    <property type="match status" value="1"/>
</dbReference>
<dbReference type="PANTHER" id="PTHR33531">
    <property type="entry name" value="RUBRERYTHRIN SUBFAMILY"/>
    <property type="match status" value="1"/>
</dbReference>
<keyword evidence="2" id="KW-1185">Reference proteome</keyword>
<sequence length="159" mass="19045">MDPYYQYFNAPNEAPINFYDYSYDRKTHDIVSLFQKAINGEYTAIQCYGKIANMAPNPEERNQIIEIKQDEIRHLRQFTQMYTTLTGRKPTPQMTERCPTTYREGLHFSVKDEQETVDFYLDLAEMVSDQKMKQIIQRAAADEQNHAVWFLYYLFRLKR</sequence>
<protein>
    <submittedName>
        <fullName evidence="1">Rubrerythrin</fullName>
    </submittedName>
</protein>
<reference evidence="1" key="1">
    <citation type="submission" date="2023-07" db="EMBL/GenBank/DDBJ databases">
        <title>Genomic Encyclopedia of Type Strains, Phase IV (KMG-IV): sequencing the most valuable type-strain genomes for metagenomic binning, comparative biology and taxonomic classification.</title>
        <authorList>
            <person name="Goeker M."/>
        </authorList>
    </citation>
    <scope>NUCLEOTIDE SEQUENCE</scope>
    <source>
        <strain evidence="1">DSM 23947</strain>
    </source>
</reference>
<proteinExistence type="predicted"/>
<dbReference type="Gene3D" id="1.20.120.660">
    <property type="entry name" value="IL-4 antagonist (De novo design) like domain"/>
    <property type="match status" value="1"/>
</dbReference>
<dbReference type="EMBL" id="JAUSUC010000036">
    <property type="protein sequence ID" value="MDQ0216136.1"/>
    <property type="molecule type" value="Genomic_DNA"/>
</dbReference>